<proteinExistence type="predicted"/>
<organism evidence="2 3">
    <name type="scientific">Thermocatellispora tengchongensis</name>
    <dbReference type="NCBI Taxonomy" id="1073253"/>
    <lineage>
        <taxon>Bacteria</taxon>
        <taxon>Bacillati</taxon>
        <taxon>Actinomycetota</taxon>
        <taxon>Actinomycetes</taxon>
        <taxon>Streptosporangiales</taxon>
        <taxon>Streptosporangiaceae</taxon>
        <taxon>Thermocatellispora</taxon>
    </lineage>
</organism>
<protein>
    <recommendedName>
        <fullName evidence="1">DUF1707 domain-containing protein</fullName>
    </recommendedName>
</protein>
<dbReference type="Proteomes" id="UP000578449">
    <property type="component" value="Unassembled WGS sequence"/>
</dbReference>
<dbReference type="EMBL" id="JACHGN010000003">
    <property type="protein sequence ID" value="MBB5132133.1"/>
    <property type="molecule type" value="Genomic_DNA"/>
</dbReference>
<accession>A0A840P2H3</accession>
<dbReference type="PANTHER" id="PTHR40763">
    <property type="entry name" value="MEMBRANE PROTEIN-RELATED"/>
    <property type="match status" value="1"/>
</dbReference>
<name>A0A840P2H3_9ACTN</name>
<keyword evidence="3" id="KW-1185">Reference proteome</keyword>
<gene>
    <name evidence="2" type="ORF">HNP84_001846</name>
</gene>
<feature type="domain" description="DUF1707" evidence="1">
    <location>
        <begin position="15"/>
        <end position="66"/>
    </location>
</feature>
<evidence type="ECO:0000313" key="3">
    <source>
        <dbReference type="Proteomes" id="UP000578449"/>
    </source>
</evidence>
<dbReference type="InterPro" id="IPR012551">
    <property type="entry name" value="DUF1707_SHOCT-like"/>
</dbReference>
<evidence type="ECO:0000313" key="2">
    <source>
        <dbReference type="EMBL" id="MBB5132133.1"/>
    </source>
</evidence>
<dbReference type="AlphaFoldDB" id="A0A840P2H3"/>
<comment type="caution">
    <text evidence="2">The sequence shown here is derived from an EMBL/GenBank/DDBJ whole genome shotgun (WGS) entry which is preliminary data.</text>
</comment>
<dbReference type="Pfam" id="PF08044">
    <property type="entry name" value="DUF1707"/>
    <property type="match status" value="1"/>
</dbReference>
<dbReference type="RefSeq" id="WP_185048910.1">
    <property type="nucleotide sequence ID" value="NZ_BAABIX010000027.1"/>
</dbReference>
<dbReference type="PANTHER" id="PTHR40763:SF5">
    <property type="entry name" value="MEMBRANE PROTEIN"/>
    <property type="match status" value="1"/>
</dbReference>
<sequence>MTGEPPEPALRGEWRVSHADRDAVVERLNNAAAEGRIDLDELDARLDRALTAKTYADLTPLTADLPPEAPPAPRQPLVVKGGLHGATRAGRWQVPARITAYGGLGGAKLDFTQVVCQLPEIELDVHGEAGGVTVVIPDGWIAETGGVDPGLGGFRDKTTSDRLPGTPLVRVTGTGGMGGAVIRHPNAWERRKLRREQQR</sequence>
<evidence type="ECO:0000259" key="1">
    <source>
        <dbReference type="Pfam" id="PF08044"/>
    </source>
</evidence>
<reference evidence="2 3" key="1">
    <citation type="submission" date="2020-08" db="EMBL/GenBank/DDBJ databases">
        <title>Genomic Encyclopedia of Type Strains, Phase IV (KMG-IV): sequencing the most valuable type-strain genomes for metagenomic binning, comparative biology and taxonomic classification.</title>
        <authorList>
            <person name="Goeker M."/>
        </authorList>
    </citation>
    <scope>NUCLEOTIDE SEQUENCE [LARGE SCALE GENOMIC DNA]</scope>
    <source>
        <strain evidence="2 3">DSM 45615</strain>
    </source>
</reference>